<proteinExistence type="predicted"/>
<evidence type="ECO:0000313" key="3">
    <source>
        <dbReference type="EMBL" id="MBW3128912.1"/>
    </source>
</evidence>
<reference evidence="3 4" key="1">
    <citation type="submission" date="2021-07" db="EMBL/GenBank/DDBJ databases">
        <title>Hymenobacter profundi sp. nov., isolated from deep-sea water.</title>
        <authorList>
            <person name="Kim M.K."/>
        </authorList>
    </citation>
    <scope>NUCLEOTIDE SEQUENCE [LARGE SCALE GENOMIC DNA]</scope>
    <source>
        <strain evidence="3 4">M2</strain>
    </source>
</reference>
<feature type="signal peptide" evidence="1">
    <location>
        <begin position="1"/>
        <end position="22"/>
    </location>
</feature>
<dbReference type="EMBL" id="JAHWGL010000034">
    <property type="protein sequence ID" value="MBW3128912.1"/>
    <property type="molecule type" value="Genomic_DNA"/>
</dbReference>
<comment type="caution">
    <text evidence="3">The sequence shown here is derived from an EMBL/GenBank/DDBJ whole genome shotgun (WGS) entry which is preliminary data.</text>
</comment>
<gene>
    <name evidence="3" type="ORF">KYK14_10150</name>
</gene>
<keyword evidence="1" id="KW-0732">Signal</keyword>
<feature type="domain" description="Outer membrane protein beta-barrel" evidence="2">
    <location>
        <begin position="26"/>
        <end position="172"/>
    </location>
</feature>
<dbReference type="Pfam" id="PF13568">
    <property type="entry name" value="OMP_b-brl_2"/>
    <property type="match status" value="1"/>
</dbReference>
<dbReference type="Proteomes" id="UP000826188">
    <property type="component" value="Unassembled WGS sequence"/>
</dbReference>
<keyword evidence="4" id="KW-1185">Reference proteome</keyword>
<sequence length="208" mass="22261">MQKYIVGVMLGACSLVSATAHAQISGTRLGLKVGLNSATLSGTINSEPRACVGPVFGPVVRFKPSSQGFAVQTELQVSIQGAKTTETRNTSGQPYTASRRISYLNVPVLLRQYIGKHVYVNVGPQLGILLGASDSGSANFQKLEASAVGGLGVEFASGISLDVRYNYGLTDINRNPDERWLRQRLSMGGLYNRVAQFSLGYLFGAKEK</sequence>
<name>A0ABS6X0B0_9BACT</name>
<evidence type="ECO:0000259" key="2">
    <source>
        <dbReference type="Pfam" id="PF13568"/>
    </source>
</evidence>
<evidence type="ECO:0000313" key="4">
    <source>
        <dbReference type="Proteomes" id="UP000826188"/>
    </source>
</evidence>
<protein>
    <submittedName>
        <fullName evidence="3">PorT family protein</fullName>
    </submittedName>
</protein>
<dbReference type="InterPro" id="IPR025665">
    <property type="entry name" value="Beta-barrel_OMP_2"/>
</dbReference>
<dbReference type="RefSeq" id="WP_219158742.1">
    <property type="nucleotide sequence ID" value="NZ_JAHWGL010000034.1"/>
</dbReference>
<feature type="chain" id="PRO_5047252295" evidence="1">
    <location>
        <begin position="23"/>
        <end position="208"/>
    </location>
</feature>
<evidence type="ECO:0000256" key="1">
    <source>
        <dbReference type="SAM" id="SignalP"/>
    </source>
</evidence>
<accession>A0ABS6X0B0</accession>
<organism evidence="3 4">
    <name type="scientific">Hymenobacter profundi</name>
    <dbReference type="NCBI Taxonomy" id="1982110"/>
    <lineage>
        <taxon>Bacteria</taxon>
        <taxon>Pseudomonadati</taxon>
        <taxon>Bacteroidota</taxon>
        <taxon>Cytophagia</taxon>
        <taxon>Cytophagales</taxon>
        <taxon>Hymenobacteraceae</taxon>
        <taxon>Hymenobacter</taxon>
    </lineage>
</organism>